<sequence length="80" mass="8632">MSISLSSLSFLFASGNLLPPKRTGMISMFHIPTTTSKANDGSQALGSNMYLDLSGTSHDIFSPFIRPQRSSTSPSNLHSR</sequence>
<dbReference type="Proteomes" id="UP000037696">
    <property type="component" value="Unassembled WGS sequence"/>
</dbReference>
<accession>A0A0M9WJN7</accession>
<protein>
    <submittedName>
        <fullName evidence="1">Uncharacterized protein</fullName>
    </submittedName>
</protein>
<gene>
    <name evidence="1" type="ORF">ACN38_g1590</name>
</gene>
<evidence type="ECO:0000313" key="2">
    <source>
        <dbReference type="Proteomes" id="UP000037696"/>
    </source>
</evidence>
<dbReference type="AlphaFoldDB" id="A0A0M9WJN7"/>
<dbReference type="EMBL" id="LHQQ01000016">
    <property type="protein sequence ID" value="KOS47409.1"/>
    <property type="molecule type" value="Genomic_DNA"/>
</dbReference>
<evidence type="ECO:0000313" key="1">
    <source>
        <dbReference type="EMBL" id="KOS47409.1"/>
    </source>
</evidence>
<keyword evidence="2" id="KW-1185">Reference proteome</keyword>
<reference evidence="1 2" key="1">
    <citation type="submission" date="2015-08" db="EMBL/GenBank/DDBJ databases">
        <title>Genome sequencing of Penicillium nordicum.</title>
        <authorList>
            <person name="Nguyen H.D."/>
            <person name="Seifert K.A."/>
        </authorList>
    </citation>
    <scope>NUCLEOTIDE SEQUENCE [LARGE SCALE GENOMIC DNA]</scope>
    <source>
        <strain evidence="1 2">DAOMC 185683</strain>
    </source>
</reference>
<proteinExistence type="predicted"/>
<comment type="caution">
    <text evidence="1">The sequence shown here is derived from an EMBL/GenBank/DDBJ whole genome shotgun (WGS) entry which is preliminary data.</text>
</comment>
<name>A0A0M9WJN7_9EURO</name>
<organism evidence="1 2">
    <name type="scientific">Penicillium nordicum</name>
    <dbReference type="NCBI Taxonomy" id="229535"/>
    <lineage>
        <taxon>Eukaryota</taxon>
        <taxon>Fungi</taxon>
        <taxon>Dikarya</taxon>
        <taxon>Ascomycota</taxon>
        <taxon>Pezizomycotina</taxon>
        <taxon>Eurotiomycetes</taxon>
        <taxon>Eurotiomycetidae</taxon>
        <taxon>Eurotiales</taxon>
        <taxon>Aspergillaceae</taxon>
        <taxon>Penicillium</taxon>
    </lineage>
</organism>